<evidence type="ECO:0000313" key="8">
    <source>
        <dbReference type="Proteomes" id="UP000078543"/>
    </source>
</evidence>
<dbReference type="EMBL" id="LWQU01000201">
    <property type="protein sequence ID" value="OAN44235.1"/>
    <property type="molecule type" value="Genomic_DNA"/>
</dbReference>
<feature type="binding site" evidence="5">
    <location>
        <position position="340"/>
    </location>
    <ligand>
        <name>Ca(2+)</name>
        <dbReference type="ChEBI" id="CHEBI:29108"/>
    </ligand>
</feature>
<dbReference type="PANTHER" id="PTHR34218">
    <property type="entry name" value="PEPTIDASE S45 PENICILLIN AMIDASE"/>
    <property type="match status" value="1"/>
</dbReference>
<evidence type="ECO:0000256" key="1">
    <source>
        <dbReference type="ARBA" id="ARBA00006586"/>
    </source>
</evidence>
<evidence type="ECO:0000256" key="6">
    <source>
        <dbReference type="SAM" id="Phobius"/>
    </source>
</evidence>
<dbReference type="AlphaFoldDB" id="A0A178M874"/>
<dbReference type="Proteomes" id="UP000078543">
    <property type="component" value="Unassembled WGS sequence"/>
</dbReference>
<comment type="caution">
    <text evidence="7">The sequence shown here is derived from an EMBL/GenBank/DDBJ whole genome shotgun (WGS) entry which is preliminary data.</text>
</comment>
<feature type="active site" description="Nucleophile" evidence="4">
    <location>
        <position position="265"/>
    </location>
</feature>
<dbReference type="GO" id="GO:0017000">
    <property type="term" value="P:antibiotic biosynthetic process"/>
    <property type="evidence" value="ECO:0007669"/>
    <property type="project" value="InterPro"/>
</dbReference>
<dbReference type="SUPFAM" id="SSF56235">
    <property type="entry name" value="N-terminal nucleophile aminohydrolases (Ntn hydrolases)"/>
    <property type="match status" value="1"/>
</dbReference>
<accession>A0A178M874</accession>
<keyword evidence="5" id="KW-0479">Metal-binding</keyword>
<dbReference type="GO" id="GO:0016811">
    <property type="term" value="F:hydrolase activity, acting on carbon-nitrogen (but not peptide) bonds, in linear amides"/>
    <property type="evidence" value="ECO:0007669"/>
    <property type="project" value="InterPro"/>
</dbReference>
<dbReference type="InterPro" id="IPR043147">
    <property type="entry name" value="Penicillin_amidase_A-knob"/>
</dbReference>
<keyword evidence="2" id="KW-0378">Hydrolase</keyword>
<proteinExistence type="inferred from homology"/>
<feature type="binding site" evidence="5">
    <location>
        <position position="339"/>
    </location>
    <ligand>
        <name>Ca(2+)</name>
        <dbReference type="ChEBI" id="CHEBI:29108"/>
    </ligand>
</feature>
<keyword evidence="8" id="KW-1185">Reference proteome</keyword>
<dbReference type="GO" id="GO:0046872">
    <property type="term" value="F:metal ion binding"/>
    <property type="evidence" value="ECO:0007669"/>
    <property type="project" value="UniProtKB-KW"/>
</dbReference>
<feature type="transmembrane region" description="Helical" evidence="6">
    <location>
        <begin position="34"/>
        <end position="54"/>
    </location>
</feature>
<dbReference type="Gene3D" id="1.10.439.10">
    <property type="entry name" value="Penicillin Amidohydrolase, domain 1"/>
    <property type="match status" value="1"/>
</dbReference>
<dbReference type="Gene3D" id="2.30.120.10">
    <property type="match status" value="1"/>
</dbReference>
<dbReference type="InterPro" id="IPR043146">
    <property type="entry name" value="Penicillin_amidase_N_B-knob"/>
</dbReference>
<keyword evidence="6" id="KW-1133">Transmembrane helix</keyword>
<keyword evidence="3" id="KW-0865">Zymogen</keyword>
<reference evidence="7 8" key="1">
    <citation type="submission" date="2016-04" db="EMBL/GenBank/DDBJ databases">
        <title>Draft genome sequence of freshwater magnetotactic bacteria Magnetospirillum marisnigri SP-1 and Magnetospirillum moscoviense BB-1.</title>
        <authorList>
            <person name="Koziaeva V."/>
            <person name="Dziuba M.V."/>
            <person name="Ivanov T.M."/>
            <person name="Kuznetsov B."/>
            <person name="Grouzdev D.S."/>
        </authorList>
    </citation>
    <scope>NUCLEOTIDE SEQUENCE [LARGE SCALE GENOMIC DNA]</scope>
    <source>
        <strain evidence="7 8">BB-1</strain>
    </source>
</reference>
<dbReference type="OrthoDB" id="9760084at2"/>
<protein>
    <submittedName>
        <fullName evidence="7">Penicillin acylase</fullName>
    </submittedName>
</protein>
<dbReference type="InterPro" id="IPR014395">
    <property type="entry name" value="Pen/GL7ACA/AHL_acylase"/>
</dbReference>
<keyword evidence="6" id="KW-0812">Transmembrane</keyword>
<evidence type="ECO:0000256" key="3">
    <source>
        <dbReference type="ARBA" id="ARBA00023145"/>
    </source>
</evidence>
<comment type="similarity">
    <text evidence="1">Belongs to the peptidase S45 family.</text>
</comment>
<comment type="cofactor">
    <cofactor evidence="5">
        <name>Ca(2+)</name>
        <dbReference type="ChEBI" id="CHEBI:29108"/>
    </cofactor>
    <text evidence="5">Binds 1 Ca(2+) ion per dimer.</text>
</comment>
<evidence type="ECO:0000256" key="2">
    <source>
        <dbReference type="ARBA" id="ARBA00022801"/>
    </source>
</evidence>
<organism evidence="7 8">
    <name type="scientific">Magnetospirillum moscoviense</name>
    <dbReference type="NCBI Taxonomy" id="1437059"/>
    <lineage>
        <taxon>Bacteria</taxon>
        <taxon>Pseudomonadati</taxon>
        <taxon>Pseudomonadota</taxon>
        <taxon>Alphaproteobacteria</taxon>
        <taxon>Rhodospirillales</taxon>
        <taxon>Rhodospirillaceae</taxon>
        <taxon>Magnetospirillum</taxon>
    </lineage>
</organism>
<dbReference type="PIRSF" id="PIRSF001227">
    <property type="entry name" value="Pen_acylase"/>
    <property type="match status" value="1"/>
</dbReference>
<dbReference type="InterPro" id="IPR023343">
    <property type="entry name" value="Penicillin_amidase_dom1"/>
</dbReference>
<keyword evidence="5" id="KW-0106">Calcium</keyword>
<dbReference type="Gene3D" id="3.60.20.10">
    <property type="entry name" value="Glutamine Phosphoribosylpyrophosphate, subunit 1, domain 1"/>
    <property type="match status" value="1"/>
</dbReference>
<dbReference type="Gene3D" id="1.10.1400.10">
    <property type="match status" value="1"/>
</dbReference>
<gene>
    <name evidence="7" type="ORF">A6A05_17735</name>
</gene>
<dbReference type="CDD" id="cd03747">
    <property type="entry name" value="Ntn_PGA_like"/>
    <property type="match status" value="1"/>
</dbReference>
<dbReference type="RefSeq" id="WP_068504682.1">
    <property type="nucleotide sequence ID" value="NZ_LWQU01000201.1"/>
</dbReference>
<evidence type="ECO:0000313" key="7">
    <source>
        <dbReference type="EMBL" id="OAN44235.1"/>
    </source>
</evidence>
<dbReference type="InterPro" id="IPR029055">
    <property type="entry name" value="Ntn_hydrolases_N"/>
</dbReference>
<dbReference type="Pfam" id="PF01804">
    <property type="entry name" value="Penicil_amidase"/>
    <property type="match status" value="1"/>
</dbReference>
<keyword evidence="6" id="KW-0472">Membrane</keyword>
<sequence length="796" mass="87678">MSALQDLPTSADERPAPNADVLFIGGEMPLWQHLANAVMLAGLVTIAVAVVWVMSSLPRIDGQVPVHGLELPAKVARDSIGVPTITARSVRDGYFSIGWVHAQDRIWQMEWQRRIGAGRLAELVGAPAVETDKFMRTLGLYRLAEASFERLDKPTRDALIAYAQGVNAWIDAHRHRLPPEFLLLGTRPEPWRPADSLVWQRMMAMQLAGDWREDLLRAKLATRLDAKRLNELWPGTTDGPITLSAATAQSLLALVPEAVRPRQASNAWVLSGTLTESGKPLLANDPHLPFQAPSLWYLLTVEAPGLMVSGGTVPGVPFHLVGHNGRIAWGMTTTHADTVDLVIEKPSADGQSYQIGKQARPFLRRDETIRVKDAADVTITVRETQHGPIISDLIGGARPDQVVALRATALEANDLTAQAFLKMGRAVDWRGFTQALGDLHSPALNFMYGDIEGNIGFMTAGRIPRRKSGDGTMPAEGWSDRGDWIGWIPFDKLPQSLNPKAKRLINANNQVAGPRYPFLITAHWPIGARAERIDQLLQDRKALTTFDMSAIQADLVSLPALELRDLLGSPTTADPRANEALRLLTEWNGRMEPDRPEPLILNAWIEEVWRGLFADELGEDFAHFRAVRPFVLIDALTRHRHWCDDVTTAKAESCDEQVQTALDRAMARLSGQYGASVVSWRWATAHRAVFDHPILSAVPMLSRLGRTEIETGGDDFTVSRGTFAPGRFQHVHGAGLRAVFDLSNLSASTFVVAVGQAGNPLSRHYDDQALAWRSGRGFAIGQHLDHMATLELVPSY</sequence>
<dbReference type="STRING" id="1437059.A6A05_17735"/>
<dbReference type="PANTHER" id="PTHR34218:SF4">
    <property type="entry name" value="ACYL-HOMOSERINE LACTONE ACYLASE QUIP"/>
    <property type="match status" value="1"/>
</dbReference>
<feature type="binding site" evidence="5">
    <location>
        <position position="337"/>
    </location>
    <ligand>
        <name>Ca(2+)</name>
        <dbReference type="ChEBI" id="CHEBI:29108"/>
    </ligand>
</feature>
<name>A0A178M874_9PROT</name>
<evidence type="ECO:0000256" key="5">
    <source>
        <dbReference type="PIRSR" id="PIRSR001227-2"/>
    </source>
</evidence>
<evidence type="ECO:0000256" key="4">
    <source>
        <dbReference type="PIRSR" id="PIRSR001227-1"/>
    </source>
</evidence>
<dbReference type="InterPro" id="IPR002692">
    <property type="entry name" value="S45"/>
</dbReference>